<evidence type="ECO:0000256" key="6">
    <source>
        <dbReference type="ARBA" id="ARBA00023136"/>
    </source>
</evidence>
<gene>
    <name evidence="8" type="ORF">RQL38_01495</name>
</gene>
<evidence type="ECO:0000256" key="1">
    <source>
        <dbReference type="ARBA" id="ARBA00004651"/>
    </source>
</evidence>
<feature type="transmembrane region" description="Helical" evidence="7">
    <location>
        <begin position="404"/>
        <end position="427"/>
    </location>
</feature>
<dbReference type="InterPro" id="IPR050367">
    <property type="entry name" value="APC_superfamily"/>
</dbReference>
<sequence>MKNKQYLLNNFSFTMIIVNSIGSIRNLSITALFGNKIIIFFILGTIFFLIPMALITAELSSKINKKENNIYYQIKKALGKKIAFLIIWIQWIENIIWYPTILSFISGTIIYSIFPLKANNPYFIWATILISFWLVTIINLNGIYVSSLFNNICTILGLFTPILLIISVGFLWIILKNPIQISLKIKNININWFDQNMWSSLTSVIMSFCGIEIATAYVNNIYNPQYNFIRVLSYSISILLIIFILGSLSIAIILPKKNIDLIKGIMQIFNIFLKKYHLDHLFIVQTIGILLSIGCLGSVNNWIIVPTKGLLFAAKDKNLPNFLTKINSNGSPVIILIIQGIIVSLISTLFLFIPNINNSYWILNTITTQLYMLMYLFMIITVVKLRIINTSPKKSSHFQIPGGITGLTITVLLGSIGELITLIYSFIPPKNIYLSKRIYYKSILIIGIIIICIIPILIQFLKTKNYIKK</sequence>
<evidence type="ECO:0000256" key="3">
    <source>
        <dbReference type="ARBA" id="ARBA00022475"/>
    </source>
</evidence>
<feature type="transmembrane region" description="Helical" evidence="7">
    <location>
        <begin position="37"/>
        <end position="61"/>
    </location>
</feature>
<evidence type="ECO:0000313" key="8">
    <source>
        <dbReference type="EMBL" id="WWR11826.1"/>
    </source>
</evidence>
<feature type="transmembrane region" description="Helical" evidence="7">
    <location>
        <begin position="152"/>
        <end position="175"/>
    </location>
</feature>
<accession>A0ABZ2GYI2</accession>
<evidence type="ECO:0000256" key="4">
    <source>
        <dbReference type="ARBA" id="ARBA00022692"/>
    </source>
</evidence>
<evidence type="ECO:0000313" key="9">
    <source>
        <dbReference type="Proteomes" id="UP001360424"/>
    </source>
</evidence>
<name>A0ABZ2GYI2_9GAMM</name>
<feature type="transmembrane region" description="Helical" evidence="7">
    <location>
        <begin position="82"/>
        <end position="110"/>
    </location>
</feature>
<evidence type="ECO:0000256" key="5">
    <source>
        <dbReference type="ARBA" id="ARBA00022989"/>
    </source>
</evidence>
<dbReference type="PANTHER" id="PTHR42770">
    <property type="entry name" value="AMINO ACID TRANSPORTER-RELATED"/>
    <property type="match status" value="1"/>
</dbReference>
<comment type="subcellular location">
    <subcellularLocation>
        <location evidence="1">Cell membrane</location>
        <topology evidence="1">Multi-pass membrane protein</topology>
    </subcellularLocation>
</comment>
<dbReference type="Pfam" id="PF13520">
    <property type="entry name" value="AA_permease_2"/>
    <property type="match status" value="1"/>
</dbReference>
<feature type="transmembrane region" description="Helical" evidence="7">
    <location>
        <begin position="439"/>
        <end position="461"/>
    </location>
</feature>
<organism evidence="8 9">
    <name type="scientific">Candidatus Legionella polyplacis</name>
    <dbReference type="NCBI Taxonomy" id="2005262"/>
    <lineage>
        <taxon>Bacteria</taxon>
        <taxon>Pseudomonadati</taxon>
        <taxon>Pseudomonadota</taxon>
        <taxon>Gammaproteobacteria</taxon>
        <taxon>Legionellales</taxon>
        <taxon>Legionellaceae</taxon>
        <taxon>Legionella</taxon>
    </lineage>
</organism>
<keyword evidence="3" id="KW-1003">Cell membrane</keyword>
<reference evidence="8" key="1">
    <citation type="submission" date="2023-09" db="EMBL/GenBank/DDBJ databases">
        <title>Genomes of two closely related lineages of the louse Polyplax serrata with different host specificities.</title>
        <authorList>
            <person name="Martinu J."/>
            <person name="Tarabai H."/>
            <person name="Stefka J."/>
            <person name="Hypsa V."/>
        </authorList>
    </citation>
    <scope>NUCLEOTIDE SEQUENCE [LARGE SCALE GENOMIC DNA]</scope>
    <source>
        <strain evidence="8">HR10_N</strain>
    </source>
</reference>
<feature type="transmembrane region" description="Helical" evidence="7">
    <location>
        <begin position="7"/>
        <end position="25"/>
    </location>
</feature>
<keyword evidence="2" id="KW-0813">Transport</keyword>
<dbReference type="EMBL" id="CP135136">
    <property type="protein sequence ID" value="WWR11826.1"/>
    <property type="molecule type" value="Genomic_DNA"/>
</dbReference>
<feature type="transmembrane region" description="Helical" evidence="7">
    <location>
        <begin position="359"/>
        <end position="383"/>
    </location>
</feature>
<dbReference type="RefSeq" id="WP_338521272.1">
    <property type="nucleotide sequence ID" value="NZ_CP135136.1"/>
</dbReference>
<dbReference type="Proteomes" id="UP001360424">
    <property type="component" value="Chromosome"/>
</dbReference>
<feature type="transmembrane region" description="Helical" evidence="7">
    <location>
        <begin position="333"/>
        <end position="353"/>
    </location>
</feature>
<feature type="transmembrane region" description="Helical" evidence="7">
    <location>
        <begin position="122"/>
        <end position="140"/>
    </location>
</feature>
<dbReference type="Gene3D" id="1.20.1740.10">
    <property type="entry name" value="Amino acid/polyamine transporter I"/>
    <property type="match status" value="1"/>
</dbReference>
<feature type="transmembrane region" description="Helical" evidence="7">
    <location>
        <begin position="282"/>
        <end position="305"/>
    </location>
</feature>
<evidence type="ECO:0000256" key="2">
    <source>
        <dbReference type="ARBA" id="ARBA00022448"/>
    </source>
</evidence>
<keyword evidence="6 7" id="KW-0472">Membrane</keyword>
<feature type="transmembrane region" description="Helical" evidence="7">
    <location>
        <begin position="195"/>
        <end position="219"/>
    </location>
</feature>
<evidence type="ECO:0000256" key="7">
    <source>
        <dbReference type="SAM" id="Phobius"/>
    </source>
</evidence>
<protein>
    <submittedName>
        <fullName evidence="8">APC family permease</fullName>
    </submittedName>
</protein>
<keyword evidence="5 7" id="KW-1133">Transmembrane helix</keyword>
<proteinExistence type="predicted"/>
<feature type="transmembrane region" description="Helical" evidence="7">
    <location>
        <begin position="231"/>
        <end position="254"/>
    </location>
</feature>
<keyword evidence="4 7" id="KW-0812">Transmembrane</keyword>
<keyword evidence="9" id="KW-1185">Reference proteome</keyword>
<dbReference type="PIRSF" id="PIRSF006060">
    <property type="entry name" value="AA_transporter"/>
    <property type="match status" value="1"/>
</dbReference>
<dbReference type="PANTHER" id="PTHR42770:SF15">
    <property type="entry name" value="GLUTAMATE_GAMMA-AMINOBUTYRATE ANTIPORTER-RELATED"/>
    <property type="match status" value="1"/>
</dbReference>
<dbReference type="InterPro" id="IPR002293">
    <property type="entry name" value="AA/rel_permease1"/>
</dbReference>